<dbReference type="Gene3D" id="2.40.50.100">
    <property type="match status" value="1"/>
</dbReference>
<dbReference type="EMBL" id="CP136865">
    <property type="protein sequence ID" value="WOJ98538.1"/>
    <property type="molecule type" value="Genomic_DNA"/>
</dbReference>
<proteinExistence type="inferred from homology"/>
<protein>
    <submittedName>
        <fullName evidence="7">Efflux RND transporter periplasmic adaptor subunit</fullName>
    </submittedName>
</protein>
<dbReference type="Proteomes" id="UP001626549">
    <property type="component" value="Chromosome"/>
</dbReference>
<dbReference type="Gene3D" id="2.40.30.170">
    <property type="match status" value="1"/>
</dbReference>
<comment type="similarity">
    <text evidence="2">Belongs to the membrane fusion protein (MFP) (TC 8.A.1) family.</text>
</comment>
<evidence type="ECO:0000256" key="4">
    <source>
        <dbReference type="SAM" id="Coils"/>
    </source>
</evidence>
<keyword evidence="3" id="KW-0813">Transport</keyword>
<dbReference type="Pfam" id="PF25917">
    <property type="entry name" value="BSH_RND"/>
    <property type="match status" value="1"/>
</dbReference>
<comment type="subcellular location">
    <subcellularLocation>
        <location evidence="1">Cell envelope</location>
    </subcellularLocation>
</comment>
<dbReference type="SUPFAM" id="SSF111369">
    <property type="entry name" value="HlyD-like secretion proteins"/>
    <property type="match status" value="1"/>
</dbReference>
<feature type="coiled-coil region" evidence="4">
    <location>
        <begin position="130"/>
        <end position="157"/>
    </location>
</feature>
<organism evidence="7 8">
    <name type="scientific">Congregibacter brevis</name>
    <dbReference type="NCBI Taxonomy" id="3081201"/>
    <lineage>
        <taxon>Bacteria</taxon>
        <taxon>Pseudomonadati</taxon>
        <taxon>Pseudomonadota</taxon>
        <taxon>Gammaproteobacteria</taxon>
        <taxon>Cellvibrionales</taxon>
        <taxon>Halieaceae</taxon>
        <taxon>Congregibacter</taxon>
    </lineage>
</organism>
<feature type="domain" description="Multidrug resistance protein MdtA-like C-terminal permuted SH3" evidence="6">
    <location>
        <begin position="279"/>
        <end position="334"/>
    </location>
</feature>
<keyword evidence="4" id="KW-0175">Coiled coil</keyword>
<dbReference type="NCBIfam" id="TIGR01730">
    <property type="entry name" value="RND_mfp"/>
    <property type="match status" value="1"/>
</dbReference>
<dbReference type="InterPro" id="IPR058625">
    <property type="entry name" value="MdtA-like_BSH"/>
</dbReference>
<dbReference type="InterPro" id="IPR006143">
    <property type="entry name" value="RND_pump_MFP"/>
</dbReference>
<evidence type="ECO:0000313" key="7">
    <source>
        <dbReference type="EMBL" id="WOJ98538.1"/>
    </source>
</evidence>
<accession>A0ABZ0IHP2</accession>
<name>A0ABZ0IHP2_9GAMM</name>
<keyword evidence="8" id="KW-1185">Reference proteome</keyword>
<dbReference type="PANTHER" id="PTHR30469">
    <property type="entry name" value="MULTIDRUG RESISTANCE PROTEIN MDTA"/>
    <property type="match status" value="1"/>
</dbReference>
<dbReference type="Gene3D" id="2.40.420.20">
    <property type="match status" value="1"/>
</dbReference>
<feature type="domain" description="Multidrug resistance protein MdtA-like barrel-sandwich hybrid" evidence="5">
    <location>
        <begin position="65"/>
        <end position="179"/>
    </location>
</feature>
<evidence type="ECO:0000259" key="6">
    <source>
        <dbReference type="Pfam" id="PF25967"/>
    </source>
</evidence>
<dbReference type="RefSeq" id="WP_407329897.1">
    <property type="nucleotide sequence ID" value="NZ_CP136865.1"/>
</dbReference>
<evidence type="ECO:0000256" key="2">
    <source>
        <dbReference type="ARBA" id="ARBA00009477"/>
    </source>
</evidence>
<evidence type="ECO:0000256" key="1">
    <source>
        <dbReference type="ARBA" id="ARBA00004196"/>
    </source>
</evidence>
<evidence type="ECO:0000313" key="8">
    <source>
        <dbReference type="Proteomes" id="UP001626549"/>
    </source>
</evidence>
<dbReference type="InterPro" id="IPR058627">
    <property type="entry name" value="MdtA-like_C"/>
</dbReference>
<evidence type="ECO:0000259" key="5">
    <source>
        <dbReference type="Pfam" id="PF25917"/>
    </source>
</evidence>
<dbReference type="PANTHER" id="PTHR30469:SF20">
    <property type="entry name" value="EFFLUX RND TRANSPORTER PERIPLASMIC ADAPTOR SUBUNIT"/>
    <property type="match status" value="1"/>
</dbReference>
<evidence type="ECO:0000256" key="3">
    <source>
        <dbReference type="ARBA" id="ARBA00022448"/>
    </source>
</evidence>
<sequence length="351" mass="36774">MRIYMTLIAAALALGGCSDDSPDVMDEDVSDRPVKIIEIGAASREQSSTHPAVISAAATRDLGFAVSGVLMELLVNETQLVEEGDLVARLDTRDFENTRDAARAAFANAESEYQRAVRLSAQDAIASNVLEQRLAQRDQAKAQLDSAEKSLMDAQIVAPFAGVIADVPAEEGDSVGPGSIVATLISVDTLEASIQLPASVISGAQTRRDRGSFVVLDAAPETEIPAKFTEADLIADATSQTYTVTFAFTPPETLIVLPGMNARVILRSESSASGAGNRINVPLAAIQSDGDGQYLWVVDGDPLTVSRRDIVVATGVGENAIVTSGLQAGDRIVGAGGAYLSPGIVVSEWME</sequence>
<reference evidence="7 8" key="1">
    <citation type="submission" date="2023-10" db="EMBL/GenBank/DDBJ databases">
        <title>Two novel species belonging to the OM43/NOR5 clade.</title>
        <authorList>
            <person name="Park M."/>
        </authorList>
    </citation>
    <scope>NUCLEOTIDE SEQUENCE [LARGE SCALE GENOMIC DNA]</scope>
    <source>
        <strain evidence="7 8">IMCC45268</strain>
    </source>
</reference>
<dbReference type="Pfam" id="PF25967">
    <property type="entry name" value="RND-MFP_C"/>
    <property type="match status" value="1"/>
</dbReference>
<gene>
    <name evidence="7" type="ORF">R0137_08185</name>
</gene>
<dbReference type="Gene3D" id="1.10.287.470">
    <property type="entry name" value="Helix hairpin bin"/>
    <property type="match status" value="1"/>
</dbReference>